<feature type="compositionally biased region" description="Basic and acidic residues" evidence="1">
    <location>
        <begin position="116"/>
        <end position="143"/>
    </location>
</feature>
<dbReference type="KEGG" id="nta:107801855"/>
<keyword evidence="3" id="KW-0648">Protein biosynthesis</keyword>
<keyword evidence="2" id="KW-1185">Reference proteome</keyword>
<accession>A0A1S4AVY1</accession>
<feature type="compositionally biased region" description="Basic and acidic residues" evidence="1">
    <location>
        <begin position="215"/>
        <end position="237"/>
    </location>
</feature>
<organism evidence="2 3">
    <name type="scientific">Nicotiana tabacum</name>
    <name type="common">Common tobacco</name>
    <dbReference type="NCBI Taxonomy" id="4097"/>
    <lineage>
        <taxon>Eukaryota</taxon>
        <taxon>Viridiplantae</taxon>
        <taxon>Streptophyta</taxon>
        <taxon>Embryophyta</taxon>
        <taxon>Tracheophyta</taxon>
        <taxon>Spermatophyta</taxon>
        <taxon>Magnoliopsida</taxon>
        <taxon>eudicotyledons</taxon>
        <taxon>Gunneridae</taxon>
        <taxon>Pentapetalae</taxon>
        <taxon>asterids</taxon>
        <taxon>lamiids</taxon>
        <taxon>Solanales</taxon>
        <taxon>Solanaceae</taxon>
        <taxon>Nicotianoideae</taxon>
        <taxon>Nicotianeae</taxon>
        <taxon>Nicotiana</taxon>
    </lineage>
</organism>
<gene>
    <name evidence="3" type="primary">LOC107801855</name>
</gene>
<dbReference type="RefSeq" id="XP_016480740.1">
    <property type="nucleotide sequence ID" value="XM_016625254.1"/>
</dbReference>
<name>A0A1S4AVY1_TOBAC</name>
<dbReference type="Proteomes" id="UP000790787">
    <property type="component" value="Chromosome 13"/>
</dbReference>
<evidence type="ECO:0000313" key="2">
    <source>
        <dbReference type="Proteomes" id="UP000790787"/>
    </source>
</evidence>
<feature type="compositionally biased region" description="Basic and acidic residues" evidence="1">
    <location>
        <begin position="60"/>
        <end position="74"/>
    </location>
</feature>
<dbReference type="STRING" id="4097.A0A1S4AVY1"/>
<reference evidence="3" key="2">
    <citation type="submission" date="2025-08" db="UniProtKB">
        <authorList>
            <consortium name="RefSeq"/>
        </authorList>
    </citation>
    <scope>IDENTIFICATION</scope>
    <source>
        <tissue evidence="3">Leaf</tissue>
    </source>
</reference>
<feature type="region of interest" description="Disordered" evidence="1">
    <location>
        <begin position="1"/>
        <end position="20"/>
    </location>
</feature>
<protein>
    <submittedName>
        <fullName evidence="3">Translation initiation factor IF-2</fullName>
    </submittedName>
    <submittedName>
        <fullName evidence="3">Uncharacterized protein LOC107801855</fullName>
    </submittedName>
</protein>
<evidence type="ECO:0000313" key="3">
    <source>
        <dbReference type="RefSeq" id="XP_016480740.1"/>
    </source>
</evidence>
<dbReference type="AlphaFoldDB" id="A0A1S4AVY1"/>
<proteinExistence type="predicted"/>
<feature type="region of interest" description="Disordered" evidence="1">
    <location>
        <begin position="39"/>
        <end position="237"/>
    </location>
</feature>
<dbReference type="GeneID" id="107801855"/>
<feature type="compositionally biased region" description="Basic and acidic residues" evidence="1">
    <location>
        <begin position="166"/>
        <end position="201"/>
    </location>
</feature>
<keyword evidence="3" id="KW-0396">Initiation factor</keyword>
<sequence length="237" mass="25447">MGACATKPKELKGEAPEDVPENVTAAKDVTVVAEEVTKEVEVGADDDPEKRRSLSNLFKQNEEVKGSEQVKEEASEITQASEPSEAKPNEVEKVVDAPVTTETERALEVVSTIEAPKAETSEEKKIEEVKSETKTPVEKKVEEVTVAAETPAEKKIEEAPAATEAPKSEAPVEKKAEEKSVATEAPKSEAPVETKAEEKTVATEAPKSEAPVVTKAEEKPAADAEKTVIEEKKSDKS</sequence>
<dbReference type="OrthoDB" id="1306369at2759"/>
<reference evidence="2" key="1">
    <citation type="journal article" date="2014" name="Nat. Commun.">
        <title>The tobacco genome sequence and its comparison with those of tomato and potato.</title>
        <authorList>
            <person name="Sierro N."/>
            <person name="Battey J.N."/>
            <person name="Ouadi S."/>
            <person name="Bakaher N."/>
            <person name="Bovet L."/>
            <person name="Willig A."/>
            <person name="Goepfert S."/>
            <person name="Peitsch M.C."/>
            <person name="Ivanov N.V."/>
        </authorList>
    </citation>
    <scope>NUCLEOTIDE SEQUENCE [LARGE SCALE GENOMIC DNA]</scope>
</reference>
<dbReference type="OMA" id="TAKDESC"/>
<dbReference type="GO" id="GO:0003743">
    <property type="term" value="F:translation initiation factor activity"/>
    <property type="evidence" value="ECO:0007669"/>
    <property type="project" value="UniProtKB-KW"/>
</dbReference>
<dbReference type="RefSeq" id="XP_016480740.1">
    <property type="nucleotide sequence ID" value="XM_016625254.2"/>
</dbReference>
<evidence type="ECO:0000256" key="1">
    <source>
        <dbReference type="SAM" id="MobiDB-lite"/>
    </source>
</evidence>
<dbReference type="PaxDb" id="4097-A0A1S4AVY1"/>
<feature type="compositionally biased region" description="Basic and acidic residues" evidence="1">
    <location>
        <begin position="84"/>
        <end position="95"/>
    </location>
</feature>